<dbReference type="InterPro" id="IPR036134">
    <property type="entry name" value="Crypto/Photolyase_FAD-like_sf"/>
</dbReference>
<gene>
    <name evidence="12" type="ORF">H2509_04785</name>
</gene>
<comment type="similarity">
    <text evidence="10">Belongs to the DNA photolyase family.</text>
</comment>
<dbReference type="InterPro" id="IPR014729">
    <property type="entry name" value="Rossmann-like_a/b/a_fold"/>
</dbReference>
<dbReference type="SUPFAM" id="SSF48173">
    <property type="entry name" value="Cryptochrome/photolyase FAD-binding domain"/>
    <property type="match status" value="1"/>
</dbReference>
<dbReference type="AlphaFoldDB" id="A0A839AAK0"/>
<evidence type="ECO:0000256" key="4">
    <source>
        <dbReference type="ARBA" id="ARBA00022630"/>
    </source>
</evidence>
<dbReference type="SUPFAM" id="SSF52425">
    <property type="entry name" value="Cryptochrome/photolyase, N-terminal domain"/>
    <property type="match status" value="1"/>
</dbReference>
<evidence type="ECO:0000313" key="13">
    <source>
        <dbReference type="Proteomes" id="UP000541109"/>
    </source>
</evidence>
<feature type="site" description="Electron transfer via tryptophanyl radical" evidence="9">
    <location>
        <position position="310"/>
    </location>
</feature>
<sequence>MDDAEQNRPTIIWFRNDLRLADNPALARAASSRRPLIALHVLDDCYLGGATRWWLHHSLAKLGERLAGHGVPLILRRGPAREEVISLALETRAANVFWNRRYDPHGIAADSDLKEKLRAAGLVVESFNSNLITEPWEVKTSSGGPFRVFTPFWKALRAHYVPAKPISEPSTLEGSTASIPSLRLEDMDLLPRKPDWANGLRGTWCPGEAGARDRLQRFLADGFAQYADCRDFPAAGATSMLSPHLRFGEISPRRIWHAASLAAARRDIPEGNLDKFLSELAWREFSYHLLFHNPDLPRENFQRKFDAFPWANNEAAFRAWTKGRTGYPIVDAGMRELWQTGTMHNRVRMIAASFLIKHLLVDWRKGAEWFRDTLVDADIASNSASWQWVAGSGADAAPYFRIFNPVLQGEKFDPDGSYTRRFVPELAGLPDRYLFRPFEAPESVLAKAGVTLGKTYPSPIVDHGLARDRALQAFQTLSAAA</sequence>
<feature type="site" description="Electron transfer via tryptophanyl radical" evidence="9">
    <location>
        <position position="363"/>
    </location>
</feature>
<dbReference type="GO" id="GO:0003677">
    <property type="term" value="F:DNA binding"/>
    <property type="evidence" value="ECO:0007669"/>
    <property type="project" value="TreeGrafter"/>
</dbReference>
<comment type="cofactor">
    <cofactor evidence="1">
        <name>(6R)-5,10-methylene-5,6,7,8-tetrahydrofolate</name>
        <dbReference type="ChEBI" id="CHEBI:15636"/>
    </cofactor>
</comment>
<keyword evidence="12" id="KW-0456">Lyase</keyword>
<evidence type="ECO:0000256" key="10">
    <source>
        <dbReference type="RuleBase" id="RU004182"/>
    </source>
</evidence>
<evidence type="ECO:0000256" key="6">
    <source>
        <dbReference type="ARBA" id="ARBA00022991"/>
    </source>
</evidence>
<feature type="domain" description="Photolyase/cryptochrome alpha/beta" evidence="11">
    <location>
        <begin position="8"/>
        <end position="132"/>
    </location>
</feature>
<evidence type="ECO:0000256" key="5">
    <source>
        <dbReference type="ARBA" id="ARBA00022827"/>
    </source>
</evidence>
<dbReference type="GO" id="GO:0000719">
    <property type="term" value="P:photoreactive repair"/>
    <property type="evidence" value="ECO:0007669"/>
    <property type="project" value="UniProtKB-ARBA"/>
</dbReference>
<dbReference type="GO" id="GO:0003904">
    <property type="term" value="F:deoxyribodipyrimidine photo-lyase activity"/>
    <property type="evidence" value="ECO:0007669"/>
    <property type="project" value="UniProtKB-EC"/>
</dbReference>
<dbReference type="PROSITE" id="PS00394">
    <property type="entry name" value="DNA_PHOTOLYASES_1_1"/>
    <property type="match status" value="1"/>
</dbReference>
<dbReference type="RefSeq" id="WP_182162848.1">
    <property type="nucleotide sequence ID" value="NZ_JACFXV010000043.1"/>
</dbReference>
<dbReference type="Pfam" id="PF03441">
    <property type="entry name" value="FAD_binding_7"/>
    <property type="match status" value="1"/>
</dbReference>
<keyword evidence="6 10" id="KW-0157">Chromophore</keyword>
<evidence type="ECO:0000256" key="8">
    <source>
        <dbReference type="PIRSR" id="PIRSR602081-1"/>
    </source>
</evidence>
<keyword evidence="5 8" id="KW-0274">FAD</keyword>
<dbReference type="Pfam" id="PF00875">
    <property type="entry name" value="DNA_photolyase"/>
    <property type="match status" value="1"/>
</dbReference>
<dbReference type="GO" id="GO:0071949">
    <property type="term" value="F:FAD binding"/>
    <property type="evidence" value="ECO:0007669"/>
    <property type="project" value="TreeGrafter"/>
</dbReference>
<dbReference type="EMBL" id="JACFXV010000043">
    <property type="protein sequence ID" value="MBA5776441.1"/>
    <property type="molecule type" value="Genomic_DNA"/>
</dbReference>
<feature type="binding site" evidence="8">
    <location>
        <begin position="376"/>
        <end position="378"/>
    </location>
    <ligand>
        <name>FAD</name>
        <dbReference type="ChEBI" id="CHEBI:57692"/>
    </ligand>
</feature>
<dbReference type="Gene3D" id="1.25.40.80">
    <property type="match status" value="1"/>
</dbReference>
<evidence type="ECO:0000313" key="12">
    <source>
        <dbReference type="EMBL" id="MBA5776441.1"/>
    </source>
</evidence>
<keyword evidence="4 8" id="KW-0285">Flavoprotein</keyword>
<dbReference type="Gene3D" id="3.40.50.620">
    <property type="entry name" value="HUPs"/>
    <property type="match status" value="1"/>
</dbReference>
<dbReference type="Gene3D" id="1.10.579.10">
    <property type="entry name" value="DNA Cyclobutane Dipyrimidine Photolyase, subunit A, domain 3"/>
    <property type="match status" value="1"/>
</dbReference>
<dbReference type="InterPro" id="IPR036155">
    <property type="entry name" value="Crypto/Photolyase_N_sf"/>
</dbReference>
<evidence type="ECO:0000256" key="3">
    <source>
        <dbReference type="ARBA" id="ARBA00014046"/>
    </source>
</evidence>
<feature type="site" description="Electron transfer via tryptophanyl radical" evidence="9">
    <location>
        <position position="386"/>
    </location>
</feature>
<dbReference type="PANTHER" id="PTHR11455:SF9">
    <property type="entry name" value="CRYPTOCHROME CIRCADIAN CLOCK 5 ISOFORM X1"/>
    <property type="match status" value="1"/>
</dbReference>
<dbReference type="PROSITE" id="PS51645">
    <property type="entry name" value="PHR_CRY_ALPHA_BETA"/>
    <property type="match status" value="1"/>
</dbReference>
<dbReference type="PANTHER" id="PTHR11455">
    <property type="entry name" value="CRYPTOCHROME"/>
    <property type="match status" value="1"/>
</dbReference>
<evidence type="ECO:0000256" key="1">
    <source>
        <dbReference type="ARBA" id="ARBA00001932"/>
    </source>
</evidence>
<dbReference type="GO" id="GO:0009416">
    <property type="term" value="P:response to light stimulus"/>
    <property type="evidence" value="ECO:0007669"/>
    <property type="project" value="TreeGrafter"/>
</dbReference>
<keyword evidence="13" id="KW-1185">Reference proteome</keyword>
<dbReference type="EC" id="4.1.99.3" evidence="2"/>
<reference evidence="12 13" key="1">
    <citation type="submission" date="2020-07" db="EMBL/GenBank/DDBJ databases">
        <title>Stappia sp., F7233, whole genome shotgun sequencing project.</title>
        <authorList>
            <person name="Jiang S."/>
            <person name="Liu Z.W."/>
            <person name="Du Z.J."/>
        </authorList>
    </citation>
    <scope>NUCLEOTIDE SEQUENCE [LARGE SCALE GENOMIC DNA]</scope>
    <source>
        <strain evidence="12 13">F7233</strain>
    </source>
</reference>
<comment type="catalytic activity">
    <reaction evidence="7">
        <text>cyclobutadipyrimidine (in DNA) = 2 pyrimidine residues (in DNA).</text>
        <dbReference type="EC" id="4.1.99.3"/>
    </reaction>
</comment>
<organism evidence="12 13">
    <name type="scientific">Stappia albiluteola</name>
    <dbReference type="NCBI Taxonomy" id="2758565"/>
    <lineage>
        <taxon>Bacteria</taxon>
        <taxon>Pseudomonadati</taxon>
        <taxon>Pseudomonadota</taxon>
        <taxon>Alphaproteobacteria</taxon>
        <taxon>Hyphomicrobiales</taxon>
        <taxon>Stappiaceae</taxon>
        <taxon>Stappia</taxon>
    </lineage>
</organism>
<feature type="binding site" evidence="8">
    <location>
        <begin position="238"/>
        <end position="242"/>
    </location>
    <ligand>
        <name>FAD</name>
        <dbReference type="ChEBI" id="CHEBI:57692"/>
    </ligand>
</feature>
<evidence type="ECO:0000259" key="11">
    <source>
        <dbReference type="PROSITE" id="PS51645"/>
    </source>
</evidence>
<comment type="cofactor">
    <cofactor evidence="8">
        <name>FAD</name>
        <dbReference type="ChEBI" id="CHEBI:57692"/>
    </cofactor>
    <text evidence="8">Binds 1 FAD per subunit.</text>
</comment>
<evidence type="ECO:0000256" key="7">
    <source>
        <dbReference type="ARBA" id="ARBA00033999"/>
    </source>
</evidence>
<feature type="binding site" evidence="8">
    <location>
        <position position="226"/>
    </location>
    <ligand>
        <name>FAD</name>
        <dbReference type="ChEBI" id="CHEBI:57692"/>
    </ligand>
</feature>
<evidence type="ECO:0000256" key="9">
    <source>
        <dbReference type="PIRSR" id="PIRSR602081-2"/>
    </source>
</evidence>
<dbReference type="InterPro" id="IPR018394">
    <property type="entry name" value="DNA_photolyase_1_CS_C"/>
</dbReference>
<accession>A0A839AAK0</accession>
<feature type="binding site" evidence="8">
    <location>
        <position position="276"/>
    </location>
    <ligand>
        <name>FAD</name>
        <dbReference type="ChEBI" id="CHEBI:57692"/>
    </ligand>
</feature>
<name>A0A839AAK0_9HYPH</name>
<dbReference type="InterPro" id="IPR006050">
    <property type="entry name" value="DNA_photolyase_N"/>
</dbReference>
<dbReference type="Proteomes" id="UP000541109">
    <property type="component" value="Unassembled WGS sequence"/>
</dbReference>
<dbReference type="InterPro" id="IPR005101">
    <property type="entry name" value="Cryptochr/Photolyase_FAD-bd"/>
</dbReference>
<comment type="caution">
    <text evidence="12">The sequence shown here is derived from an EMBL/GenBank/DDBJ whole genome shotgun (WGS) entry which is preliminary data.</text>
</comment>
<dbReference type="InterPro" id="IPR002081">
    <property type="entry name" value="Cryptochrome/DNA_photolyase_1"/>
</dbReference>
<dbReference type="PROSITE" id="PS00691">
    <property type="entry name" value="DNA_PHOTOLYASES_1_2"/>
    <property type="match status" value="1"/>
</dbReference>
<protein>
    <recommendedName>
        <fullName evidence="3">Deoxyribodipyrimidine photo-lyase</fullName>
        <ecNumber evidence="2">4.1.99.3</ecNumber>
    </recommendedName>
</protein>
<dbReference type="FunFam" id="1.10.579.10:FF:000003">
    <property type="entry name" value="Deoxyribodipyrimidine photo-lyase"/>
    <property type="match status" value="1"/>
</dbReference>
<evidence type="ECO:0000256" key="2">
    <source>
        <dbReference type="ARBA" id="ARBA00013149"/>
    </source>
</evidence>
<dbReference type="PRINTS" id="PR00147">
    <property type="entry name" value="DNAPHOTLYASE"/>
</dbReference>
<proteinExistence type="inferred from homology"/>